<protein>
    <submittedName>
        <fullName evidence="2">Glutaredoxin</fullName>
    </submittedName>
</protein>
<dbReference type="CDD" id="cd02976">
    <property type="entry name" value="NrdH"/>
    <property type="match status" value="1"/>
</dbReference>
<organism evidence="2 3">
    <name type="scientific">Alkalicoccobacillus plakortidis</name>
    <dbReference type="NCBI Taxonomy" id="444060"/>
    <lineage>
        <taxon>Bacteria</taxon>
        <taxon>Bacillati</taxon>
        <taxon>Bacillota</taxon>
        <taxon>Bacilli</taxon>
        <taxon>Bacillales</taxon>
        <taxon>Bacillaceae</taxon>
        <taxon>Alkalicoccobacillus</taxon>
    </lineage>
</organism>
<dbReference type="EMBL" id="JAMQJY010000001">
    <property type="protein sequence ID" value="MCM2675415.1"/>
    <property type="molecule type" value="Genomic_DNA"/>
</dbReference>
<dbReference type="RefSeq" id="WP_251606061.1">
    <property type="nucleotide sequence ID" value="NZ_JAMQJY010000001.1"/>
</dbReference>
<feature type="domain" description="Glutaredoxin" evidence="1">
    <location>
        <begin position="7"/>
        <end position="62"/>
    </location>
</feature>
<evidence type="ECO:0000259" key="1">
    <source>
        <dbReference type="Pfam" id="PF00462"/>
    </source>
</evidence>
<dbReference type="PANTHER" id="PTHR34386:SF1">
    <property type="entry name" value="GLUTAREDOXIN-LIKE PROTEIN NRDH"/>
    <property type="match status" value="1"/>
</dbReference>
<name>A0ABT0XI75_9BACI</name>
<dbReference type="SUPFAM" id="SSF52833">
    <property type="entry name" value="Thioredoxin-like"/>
    <property type="match status" value="1"/>
</dbReference>
<gene>
    <name evidence="2" type="ORF">NDM98_07885</name>
</gene>
<dbReference type="PANTHER" id="PTHR34386">
    <property type="entry name" value="GLUTAREDOXIN"/>
    <property type="match status" value="1"/>
</dbReference>
<dbReference type="InterPro" id="IPR036249">
    <property type="entry name" value="Thioredoxin-like_sf"/>
</dbReference>
<keyword evidence="3" id="KW-1185">Reference proteome</keyword>
<accession>A0ABT0XI75</accession>
<proteinExistence type="predicted"/>
<evidence type="ECO:0000313" key="2">
    <source>
        <dbReference type="EMBL" id="MCM2675415.1"/>
    </source>
</evidence>
<evidence type="ECO:0000313" key="3">
    <source>
        <dbReference type="Proteomes" id="UP001203665"/>
    </source>
</evidence>
<dbReference type="InterPro" id="IPR002109">
    <property type="entry name" value="Glutaredoxin"/>
</dbReference>
<dbReference type="PROSITE" id="PS51354">
    <property type="entry name" value="GLUTAREDOXIN_2"/>
    <property type="match status" value="1"/>
</dbReference>
<comment type="caution">
    <text evidence="2">The sequence shown here is derived from an EMBL/GenBank/DDBJ whole genome shotgun (WGS) entry which is preliminary data.</text>
</comment>
<reference evidence="2" key="1">
    <citation type="submission" date="2022-06" db="EMBL/GenBank/DDBJ databases">
        <title>Alkalicoccobacillus porphyridii sp. nov., isolated from a marine red alga, Porphyridium purpureum and reclassification of Shouchella plakortidis and Shouchella gibsonii as Alkalicoccobacillus plakortidis comb. nov. and Alkalicoccobacillus gibsonii comb. nov.</title>
        <authorList>
            <person name="Kim K.H."/>
            <person name="Lee J.K."/>
            <person name="Han D.M."/>
            <person name="Baek J.H."/>
            <person name="Jeon C.O."/>
        </authorList>
    </citation>
    <scope>NUCLEOTIDE SEQUENCE</scope>
    <source>
        <strain evidence="2">DSM 19153</strain>
    </source>
</reference>
<dbReference type="Gene3D" id="3.40.30.10">
    <property type="entry name" value="Glutaredoxin"/>
    <property type="match status" value="1"/>
</dbReference>
<dbReference type="InterPro" id="IPR051548">
    <property type="entry name" value="Grx-like_ET"/>
</dbReference>
<dbReference type="Pfam" id="PF00462">
    <property type="entry name" value="Glutaredoxin"/>
    <property type="match status" value="1"/>
</dbReference>
<sequence length="89" mass="10152">MSNVQSVVVWSKQGCHYCAEVKNYLEEKNIAYKTIDVTNHDDRRDILEAKYGVRHVPVVEIGIGHDFKGITKVGLEYLEEALFTAEPNK</sequence>
<dbReference type="Proteomes" id="UP001203665">
    <property type="component" value="Unassembled WGS sequence"/>
</dbReference>